<dbReference type="Proteomes" id="UP000221165">
    <property type="component" value="Unassembled WGS sequence"/>
</dbReference>
<reference evidence="3 4" key="1">
    <citation type="journal article" date="2017" name="Int. J. Parasitol.">
        <title>The genome of the protozoan parasite Cystoisospora suis and a reverse vaccinology approach to identify vaccine candidates.</title>
        <authorList>
            <person name="Palmieri N."/>
            <person name="Shrestha A."/>
            <person name="Ruttkowski B."/>
            <person name="Beck T."/>
            <person name="Vogl C."/>
            <person name="Tomley F."/>
            <person name="Blake D.P."/>
            <person name="Joachim A."/>
        </authorList>
    </citation>
    <scope>NUCLEOTIDE SEQUENCE [LARGE SCALE GENOMIC DNA]</scope>
    <source>
        <strain evidence="3 4">Wien I</strain>
    </source>
</reference>
<feature type="compositionally biased region" description="Basic and acidic residues" evidence="1">
    <location>
        <begin position="159"/>
        <end position="172"/>
    </location>
</feature>
<dbReference type="RefSeq" id="XP_067927152.1">
    <property type="nucleotide sequence ID" value="XM_068060871.1"/>
</dbReference>
<name>A0A2C6LG74_9APIC</name>
<dbReference type="OrthoDB" id="5599646at2759"/>
<gene>
    <name evidence="3" type="ORF">CSUI_000638</name>
</gene>
<sequence length="348" mass="39202">MDTQLPVPIGGLLMRISDFLTSLNFSKSVKAILKEANKAGLLPDGEEDETQFFPGLSLAEIVHLAQSKAEKKKKREARDSACPSHSEGGESSQKDGHQTSCKESTEEEEAPNSVHDSREPPREEKLRKKKKRKERTDETEEAQGGKRRRAEKEEEEQTEEKSSYESTADEKVPCVNGTGDDGMKKKKKKKHREQKNEEQEEAVNGTSAGVQAEEGQEENDETGDSPPGHEELHNGDECENLEKEKKNVNSHSSGGKKGNNSQSSVLNRFKRIDDEKWVESIKKQDLRDNSFWNKKDDSFAVRAAQDLGKVRGRDFRHEKTKKKRASWKGCGEIPMTVNSIQFESSDED</sequence>
<feature type="domain" description="Srp40 C-terminal" evidence="2">
    <location>
        <begin position="268"/>
        <end position="342"/>
    </location>
</feature>
<proteinExistence type="predicted"/>
<dbReference type="VEuPathDB" id="ToxoDB:CSUI_000638"/>
<protein>
    <submittedName>
        <fullName evidence="3">C-terminal domain-containing protein</fullName>
    </submittedName>
</protein>
<feature type="region of interest" description="Disordered" evidence="1">
    <location>
        <begin position="66"/>
        <end position="271"/>
    </location>
</feature>
<dbReference type="AlphaFoldDB" id="A0A2C6LG74"/>
<dbReference type="GO" id="GO:0005730">
    <property type="term" value="C:nucleolus"/>
    <property type="evidence" value="ECO:0007669"/>
    <property type="project" value="InterPro"/>
</dbReference>
<evidence type="ECO:0000313" key="4">
    <source>
        <dbReference type="Proteomes" id="UP000221165"/>
    </source>
</evidence>
<feature type="compositionally biased region" description="Basic and acidic residues" evidence="1">
    <location>
        <begin position="227"/>
        <end position="247"/>
    </location>
</feature>
<dbReference type="EMBL" id="MIGC01000255">
    <property type="protein sequence ID" value="PHJ25506.1"/>
    <property type="molecule type" value="Genomic_DNA"/>
</dbReference>
<feature type="compositionally biased region" description="Acidic residues" evidence="1">
    <location>
        <begin position="214"/>
        <end position="223"/>
    </location>
</feature>
<evidence type="ECO:0000256" key="1">
    <source>
        <dbReference type="SAM" id="MobiDB-lite"/>
    </source>
</evidence>
<dbReference type="Pfam" id="PF05022">
    <property type="entry name" value="SRP40_C"/>
    <property type="match status" value="1"/>
</dbReference>
<feature type="compositionally biased region" description="Basic residues" evidence="1">
    <location>
        <begin position="184"/>
        <end position="193"/>
    </location>
</feature>
<evidence type="ECO:0000259" key="2">
    <source>
        <dbReference type="Pfam" id="PF05022"/>
    </source>
</evidence>
<dbReference type="PANTHER" id="PTHR23216:SF1">
    <property type="entry name" value="NUCLEOLAR AND COILED-BODY PHOSPHOPROTEIN 1"/>
    <property type="match status" value="1"/>
</dbReference>
<dbReference type="GeneID" id="94424082"/>
<accession>A0A2C6LG74</accession>
<evidence type="ECO:0000313" key="3">
    <source>
        <dbReference type="EMBL" id="PHJ25506.1"/>
    </source>
</evidence>
<feature type="compositionally biased region" description="Basic and acidic residues" evidence="1">
    <location>
        <begin position="115"/>
        <end position="126"/>
    </location>
</feature>
<dbReference type="PANTHER" id="PTHR23216">
    <property type="entry name" value="NUCLEOLAR AND COILED-BODY PHOSPHOPROTEIN 1"/>
    <property type="match status" value="1"/>
</dbReference>
<keyword evidence="4" id="KW-1185">Reference proteome</keyword>
<feature type="compositionally biased region" description="Low complexity" evidence="1">
    <location>
        <begin position="249"/>
        <end position="264"/>
    </location>
</feature>
<dbReference type="InterPro" id="IPR039191">
    <property type="entry name" value="Nopp140-like"/>
</dbReference>
<organism evidence="3 4">
    <name type="scientific">Cystoisospora suis</name>
    <dbReference type="NCBI Taxonomy" id="483139"/>
    <lineage>
        <taxon>Eukaryota</taxon>
        <taxon>Sar</taxon>
        <taxon>Alveolata</taxon>
        <taxon>Apicomplexa</taxon>
        <taxon>Conoidasida</taxon>
        <taxon>Coccidia</taxon>
        <taxon>Eucoccidiorida</taxon>
        <taxon>Eimeriorina</taxon>
        <taxon>Sarcocystidae</taxon>
        <taxon>Cystoisospora</taxon>
    </lineage>
</organism>
<dbReference type="InterPro" id="IPR007718">
    <property type="entry name" value="Srp40_C"/>
</dbReference>
<comment type="caution">
    <text evidence="3">The sequence shown here is derived from an EMBL/GenBank/DDBJ whole genome shotgun (WGS) entry which is preliminary data.</text>
</comment>